<evidence type="ECO:0000256" key="2">
    <source>
        <dbReference type="ARBA" id="ARBA00022475"/>
    </source>
</evidence>
<dbReference type="HOGENOM" id="CLU_001265_61_1_6"/>
<feature type="transmembrane region" description="Helical" evidence="6">
    <location>
        <begin position="302"/>
        <end position="326"/>
    </location>
</feature>
<keyword evidence="3 6" id="KW-0812">Transmembrane</keyword>
<evidence type="ECO:0000256" key="6">
    <source>
        <dbReference type="SAM" id="Phobius"/>
    </source>
</evidence>
<keyword evidence="4 6" id="KW-1133">Transmembrane helix</keyword>
<dbReference type="RefSeq" id="WP_045960064.1">
    <property type="nucleotide sequence ID" value="NZ_FO704551.1"/>
</dbReference>
<feature type="transmembrane region" description="Helical" evidence="6">
    <location>
        <begin position="275"/>
        <end position="296"/>
    </location>
</feature>
<dbReference type="GO" id="GO:0022857">
    <property type="term" value="F:transmembrane transporter activity"/>
    <property type="evidence" value="ECO:0007669"/>
    <property type="project" value="InterPro"/>
</dbReference>
<feature type="transmembrane region" description="Helical" evidence="6">
    <location>
        <begin position="50"/>
        <end position="74"/>
    </location>
</feature>
<dbReference type="AlphaFoldDB" id="A0A068RA49"/>
<organism evidence="8 9">
    <name type="scientific">Xenorhabdus poinarii G6</name>
    <dbReference type="NCBI Taxonomy" id="1354304"/>
    <lineage>
        <taxon>Bacteria</taxon>
        <taxon>Pseudomonadati</taxon>
        <taxon>Pseudomonadota</taxon>
        <taxon>Gammaproteobacteria</taxon>
        <taxon>Enterobacterales</taxon>
        <taxon>Morganellaceae</taxon>
        <taxon>Xenorhabdus</taxon>
    </lineage>
</organism>
<keyword evidence="5 6" id="KW-0472">Membrane</keyword>
<feature type="transmembrane region" description="Helical" evidence="6">
    <location>
        <begin position="112"/>
        <end position="133"/>
    </location>
</feature>
<proteinExistence type="predicted"/>
<feature type="transmembrane region" description="Helical" evidence="6">
    <location>
        <begin position="140"/>
        <end position="163"/>
    </location>
</feature>
<evidence type="ECO:0000259" key="7">
    <source>
        <dbReference type="PROSITE" id="PS50850"/>
    </source>
</evidence>
<evidence type="ECO:0000256" key="5">
    <source>
        <dbReference type="ARBA" id="ARBA00023136"/>
    </source>
</evidence>
<feature type="transmembrane region" description="Helical" evidence="6">
    <location>
        <begin position="169"/>
        <end position="194"/>
    </location>
</feature>
<dbReference type="CDD" id="cd17324">
    <property type="entry name" value="MFS_NepI_like"/>
    <property type="match status" value="1"/>
</dbReference>
<feature type="transmembrane region" description="Helical" evidence="6">
    <location>
        <begin position="86"/>
        <end position="106"/>
    </location>
</feature>
<dbReference type="SUPFAM" id="SSF103473">
    <property type="entry name" value="MFS general substrate transporter"/>
    <property type="match status" value="1"/>
</dbReference>
<feature type="transmembrane region" description="Helical" evidence="6">
    <location>
        <begin position="338"/>
        <end position="359"/>
    </location>
</feature>
<evidence type="ECO:0000256" key="1">
    <source>
        <dbReference type="ARBA" id="ARBA00004651"/>
    </source>
</evidence>
<evidence type="ECO:0000313" key="8">
    <source>
        <dbReference type="EMBL" id="CDG23090.1"/>
    </source>
</evidence>
<reference evidence="8 9" key="1">
    <citation type="submission" date="2013-07" db="EMBL/GenBank/DDBJ databases">
        <authorList>
            <person name="Genoscope - CEA"/>
        </authorList>
    </citation>
    <scope>NUCLEOTIDE SEQUENCE [LARGE SCALE GENOMIC DNA]</scope>
    <source>
        <strain evidence="8 9">G6</strain>
    </source>
</reference>
<dbReference type="EMBL" id="FO704551">
    <property type="protein sequence ID" value="CDG23090.1"/>
    <property type="molecule type" value="Genomic_DNA"/>
</dbReference>
<dbReference type="InterPro" id="IPR020846">
    <property type="entry name" value="MFS_dom"/>
</dbReference>
<evidence type="ECO:0000256" key="3">
    <source>
        <dbReference type="ARBA" id="ARBA00022692"/>
    </source>
</evidence>
<dbReference type="STRING" id="1354304.XPG1_3454"/>
<dbReference type="PANTHER" id="PTHR43124:SF3">
    <property type="entry name" value="CHLORAMPHENICOL EFFLUX PUMP RV0191"/>
    <property type="match status" value="1"/>
</dbReference>
<feature type="transmembrane region" description="Helical" evidence="6">
    <location>
        <begin position="365"/>
        <end position="385"/>
    </location>
</feature>
<dbReference type="InterPro" id="IPR050189">
    <property type="entry name" value="MFS_Efflux_Transporters"/>
</dbReference>
<evidence type="ECO:0000313" key="9">
    <source>
        <dbReference type="Proteomes" id="UP000032735"/>
    </source>
</evidence>
<protein>
    <submittedName>
        <fullName evidence="8">Major facilitator superfamily MFS_1</fullName>
    </submittedName>
</protein>
<dbReference type="PROSITE" id="PS50850">
    <property type="entry name" value="MFS"/>
    <property type="match status" value="1"/>
</dbReference>
<accession>A0A068RA49</accession>
<name>A0A068RA49_9GAMM</name>
<comment type="subcellular location">
    <subcellularLocation>
        <location evidence="1">Cell membrane</location>
        <topology evidence="1">Multi-pass membrane protein</topology>
    </subcellularLocation>
</comment>
<dbReference type="KEGG" id="xpo:XPG1_3454"/>
<dbReference type="InterPro" id="IPR011701">
    <property type="entry name" value="MFS"/>
</dbReference>
<dbReference type="InterPro" id="IPR036259">
    <property type="entry name" value="MFS_trans_sf"/>
</dbReference>
<dbReference type="Gene3D" id="1.20.1250.20">
    <property type="entry name" value="MFS general substrate transporter like domains"/>
    <property type="match status" value="1"/>
</dbReference>
<dbReference type="PANTHER" id="PTHR43124">
    <property type="entry name" value="PURINE EFFLUX PUMP PBUE"/>
    <property type="match status" value="1"/>
</dbReference>
<keyword evidence="2" id="KW-1003">Cell membrane</keyword>
<sequence length="393" mass="42001">MVSNKDNNHITTRPWFAVTSIGLSTFSVVTTEMLPVGLLNPIADSLGTSVGTAGLMISLPALFAALFAPLVVLVSGRIDRRSILCLLMLLLVIANIVSAISTSLAWLLVARIAVGFCMGGIWAIAGGLAPRLVTPSSIGFATSIIFGGVAAASVFGVPIGALLGDAFGWRTSFFCMAIFASIVLLLLYSSLPSLPVSGSITFKQYMKVIVDKKVLIGLTITLFIVSGHFMAYTFVRPLLQFVSEFPSYWIGPILFMYGILGIIGNFIAGIISARNIILTMILISIFLTTSIILFPILGSSYIGSSIVILLWGLSYGGVSVSLMTWMMKSSPKAIEISTSLYISVFNIAIALGSFLGGYLVDKYGLLNNTFIAGVIALISFVFIVINRKKHYSE</sequence>
<feature type="domain" description="Major facilitator superfamily (MFS) profile" evidence="7">
    <location>
        <begin position="17"/>
        <end position="391"/>
    </location>
</feature>
<dbReference type="Proteomes" id="UP000032735">
    <property type="component" value="Chromosome"/>
</dbReference>
<dbReference type="GO" id="GO:0005886">
    <property type="term" value="C:plasma membrane"/>
    <property type="evidence" value="ECO:0007669"/>
    <property type="project" value="UniProtKB-SubCell"/>
</dbReference>
<dbReference type="OrthoDB" id="9812189at2"/>
<evidence type="ECO:0000256" key="4">
    <source>
        <dbReference type="ARBA" id="ARBA00022989"/>
    </source>
</evidence>
<keyword evidence="9" id="KW-1185">Reference proteome</keyword>
<dbReference type="Pfam" id="PF07690">
    <property type="entry name" value="MFS_1"/>
    <property type="match status" value="1"/>
</dbReference>
<feature type="transmembrane region" description="Helical" evidence="6">
    <location>
        <begin position="247"/>
        <end position="268"/>
    </location>
</feature>
<gene>
    <name evidence="8" type="ORF">XPG1_3454</name>
</gene>
<feature type="transmembrane region" description="Helical" evidence="6">
    <location>
        <begin position="214"/>
        <end position="235"/>
    </location>
</feature>